<sequence>MVDTTQGKEATARKMQGDALLRLKELRKSARAEAGRGSSSDEIVNVKGGGELHFVSTSKTRAYYLEQSDSWLYLERDNDGSSGLLYVVRRFSDGRIIMKALID</sequence>
<evidence type="ECO:0000313" key="1">
    <source>
        <dbReference type="Proteomes" id="UP000887569"/>
    </source>
</evidence>
<organism evidence="1 2">
    <name type="scientific">Parascaris univalens</name>
    <name type="common">Nematode worm</name>
    <dbReference type="NCBI Taxonomy" id="6257"/>
    <lineage>
        <taxon>Eukaryota</taxon>
        <taxon>Metazoa</taxon>
        <taxon>Ecdysozoa</taxon>
        <taxon>Nematoda</taxon>
        <taxon>Chromadorea</taxon>
        <taxon>Rhabditida</taxon>
        <taxon>Spirurina</taxon>
        <taxon>Ascaridomorpha</taxon>
        <taxon>Ascaridoidea</taxon>
        <taxon>Ascarididae</taxon>
        <taxon>Parascaris</taxon>
    </lineage>
</organism>
<proteinExistence type="predicted"/>
<evidence type="ECO:0000313" key="2">
    <source>
        <dbReference type="WBParaSite" id="PgR004_g211_t01"/>
    </source>
</evidence>
<accession>A0A915ABH7</accession>
<dbReference type="WBParaSite" id="PgR004_g211_t01">
    <property type="protein sequence ID" value="PgR004_g211_t01"/>
    <property type="gene ID" value="PgR004_g211"/>
</dbReference>
<dbReference type="Proteomes" id="UP000887569">
    <property type="component" value="Unplaced"/>
</dbReference>
<name>A0A915ABH7_PARUN</name>
<reference evidence="2" key="1">
    <citation type="submission" date="2022-11" db="UniProtKB">
        <authorList>
            <consortium name="WormBaseParasite"/>
        </authorList>
    </citation>
    <scope>IDENTIFICATION</scope>
</reference>
<dbReference type="AlphaFoldDB" id="A0A915ABH7"/>
<protein>
    <submittedName>
        <fullName evidence="2">Uncharacterized protein</fullName>
    </submittedName>
</protein>
<keyword evidence="1" id="KW-1185">Reference proteome</keyword>